<dbReference type="EnsemblPlants" id="OB01G46740.1">
    <property type="protein sequence ID" value="OB01G46740.1"/>
    <property type="gene ID" value="OB01G46740"/>
</dbReference>
<reference evidence="1" key="2">
    <citation type="submission" date="2013-04" db="UniProtKB">
        <authorList>
            <consortium name="EnsemblPlants"/>
        </authorList>
    </citation>
    <scope>IDENTIFICATION</scope>
</reference>
<accession>J3L618</accession>
<evidence type="ECO:0000313" key="2">
    <source>
        <dbReference type="Proteomes" id="UP000006038"/>
    </source>
</evidence>
<name>J3L618_ORYBR</name>
<dbReference type="HOGENOM" id="CLU_2726191_0_0_1"/>
<reference evidence="1" key="1">
    <citation type="journal article" date="2013" name="Nat. Commun.">
        <title>Whole-genome sequencing of Oryza brachyantha reveals mechanisms underlying Oryza genome evolution.</title>
        <authorList>
            <person name="Chen J."/>
            <person name="Huang Q."/>
            <person name="Gao D."/>
            <person name="Wang J."/>
            <person name="Lang Y."/>
            <person name="Liu T."/>
            <person name="Li B."/>
            <person name="Bai Z."/>
            <person name="Luis Goicoechea J."/>
            <person name="Liang C."/>
            <person name="Chen C."/>
            <person name="Zhang W."/>
            <person name="Sun S."/>
            <person name="Liao Y."/>
            <person name="Zhang X."/>
            <person name="Yang L."/>
            <person name="Song C."/>
            <person name="Wang M."/>
            <person name="Shi J."/>
            <person name="Liu G."/>
            <person name="Liu J."/>
            <person name="Zhou H."/>
            <person name="Zhou W."/>
            <person name="Yu Q."/>
            <person name="An N."/>
            <person name="Chen Y."/>
            <person name="Cai Q."/>
            <person name="Wang B."/>
            <person name="Liu B."/>
            <person name="Min J."/>
            <person name="Huang Y."/>
            <person name="Wu H."/>
            <person name="Li Z."/>
            <person name="Zhang Y."/>
            <person name="Yin Y."/>
            <person name="Song W."/>
            <person name="Jiang J."/>
            <person name="Jackson S.A."/>
            <person name="Wing R.A."/>
            <person name="Wang J."/>
            <person name="Chen M."/>
        </authorList>
    </citation>
    <scope>NUCLEOTIDE SEQUENCE [LARGE SCALE GENOMIC DNA]</scope>
    <source>
        <strain evidence="1">cv. IRGC 101232</strain>
    </source>
</reference>
<sequence length="72" mass="7694">MDSFAGDLEVPDSQVTVDVQATAVVQKELHGVASAVVESELDVAVAVCEKVVYVDVHMPFCISMPPSFLELT</sequence>
<evidence type="ECO:0000313" key="1">
    <source>
        <dbReference type="EnsemblPlants" id="OB01G46740.1"/>
    </source>
</evidence>
<proteinExistence type="predicted"/>
<dbReference type="Gramene" id="OB01G46740.1">
    <property type="protein sequence ID" value="OB01G46740.1"/>
    <property type="gene ID" value="OB01G46740"/>
</dbReference>
<protein>
    <submittedName>
        <fullName evidence="1">Uncharacterized protein</fullName>
    </submittedName>
</protein>
<keyword evidence="2" id="KW-1185">Reference proteome</keyword>
<dbReference type="AlphaFoldDB" id="J3L618"/>
<organism evidence="1">
    <name type="scientific">Oryza brachyantha</name>
    <name type="common">malo sina</name>
    <dbReference type="NCBI Taxonomy" id="4533"/>
    <lineage>
        <taxon>Eukaryota</taxon>
        <taxon>Viridiplantae</taxon>
        <taxon>Streptophyta</taxon>
        <taxon>Embryophyta</taxon>
        <taxon>Tracheophyta</taxon>
        <taxon>Spermatophyta</taxon>
        <taxon>Magnoliopsida</taxon>
        <taxon>Liliopsida</taxon>
        <taxon>Poales</taxon>
        <taxon>Poaceae</taxon>
        <taxon>BOP clade</taxon>
        <taxon>Oryzoideae</taxon>
        <taxon>Oryzeae</taxon>
        <taxon>Oryzinae</taxon>
        <taxon>Oryza</taxon>
    </lineage>
</organism>
<dbReference type="Proteomes" id="UP000006038">
    <property type="component" value="Chromosome 1"/>
</dbReference>